<dbReference type="eggNOG" id="COG0644">
    <property type="taxonomic scope" value="Bacteria"/>
</dbReference>
<proteinExistence type="predicted"/>
<dbReference type="InterPro" id="IPR036188">
    <property type="entry name" value="FAD/NAD-bd_sf"/>
</dbReference>
<dbReference type="InterPro" id="IPR011777">
    <property type="entry name" value="Geranylgeranyl_Rdtase_fam"/>
</dbReference>
<dbReference type="PANTHER" id="PTHR42685:SF22">
    <property type="entry name" value="CONDITIONED MEDIUM FACTOR RECEPTOR 1"/>
    <property type="match status" value="1"/>
</dbReference>
<dbReference type="Pfam" id="PF01494">
    <property type="entry name" value="FAD_binding_3"/>
    <property type="match status" value="1"/>
</dbReference>
<dbReference type="RefSeq" id="WP_011243324.1">
    <property type="nucleotide sequence ID" value="NC_006576.1"/>
</dbReference>
<accession>A0A0H3K2J5</accession>
<dbReference type="Proteomes" id="UP000001175">
    <property type="component" value="Chromosome"/>
</dbReference>
<dbReference type="PRINTS" id="PR00420">
    <property type="entry name" value="RNGMNOXGNASE"/>
</dbReference>
<dbReference type="InterPro" id="IPR050407">
    <property type="entry name" value="Geranylgeranyl_reductase"/>
</dbReference>
<evidence type="ECO:0000259" key="1">
    <source>
        <dbReference type="Pfam" id="PF01494"/>
    </source>
</evidence>
<feature type="domain" description="FAD-binding" evidence="1">
    <location>
        <begin position="3"/>
        <end position="162"/>
    </location>
</feature>
<dbReference type="GeneID" id="72429331"/>
<dbReference type="GO" id="GO:0016628">
    <property type="term" value="F:oxidoreductase activity, acting on the CH-CH group of donors, NAD or NADP as acceptor"/>
    <property type="evidence" value="ECO:0007669"/>
    <property type="project" value="InterPro"/>
</dbReference>
<dbReference type="EMBL" id="AP008231">
    <property type="protein sequence ID" value="BAD79202.1"/>
    <property type="molecule type" value="Genomic_DNA"/>
</dbReference>
<dbReference type="NCBIfam" id="TIGR02032">
    <property type="entry name" value="GG-red-SF"/>
    <property type="match status" value="1"/>
</dbReference>
<dbReference type="InterPro" id="IPR002938">
    <property type="entry name" value="FAD-bd"/>
</dbReference>
<organism evidence="2 3">
    <name type="scientific">Synechococcus sp. (strain ATCC 27144 / PCC 6301 / SAUG 1402/1)</name>
    <name type="common">Anacystis nidulans</name>
    <dbReference type="NCBI Taxonomy" id="269084"/>
    <lineage>
        <taxon>Bacteria</taxon>
        <taxon>Bacillati</taxon>
        <taxon>Cyanobacteriota</taxon>
        <taxon>Cyanophyceae</taxon>
        <taxon>Synechococcales</taxon>
        <taxon>Synechococcaceae</taxon>
        <taxon>Synechococcus</taxon>
    </lineage>
</organism>
<dbReference type="PANTHER" id="PTHR42685">
    <property type="entry name" value="GERANYLGERANYL DIPHOSPHATE REDUCTASE"/>
    <property type="match status" value="1"/>
</dbReference>
<dbReference type="Gene3D" id="3.50.50.60">
    <property type="entry name" value="FAD/NAD(P)-binding domain"/>
    <property type="match status" value="1"/>
</dbReference>
<dbReference type="SUPFAM" id="SSF51905">
    <property type="entry name" value="FAD/NAD(P)-binding domain"/>
    <property type="match status" value="1"/>
</dbReference>
<protein>
    <recommendedName>
        <fullName evidence="1">FAD-binding domain-containing protein</fullName>
    </recommendedName>
</protein>
<evidence type="ECO:0000313" key="3">
    <source>
        <dbReference type="Proteomes" id="UP000001175"/>
    </source>
</evidence>
<dbReference type="GO" id="GO:0071949">
    <property type="term" value="F:FAD binding"/>
    <property type="evidence" value="ECO:0007669"/>
    <property type="project" value="InterPro"/>
</dbReference>
<dbReference type="AlphaFoldDB" id="A0A0H3K2J5"/>
<name>A0A0H3K2J5_SYNP6</name>
<sequence length="376" mass="41183">MLDCIVVGAGPAGGSAAYHLARRDRQVLLLEQAQLPRQKACAGGVSPQVARWFDCDLRSVVDHGVDRLRFTWKLGDPVEAELPSEEPFWMVRRDRFDHFLVEQAANLGARIEDGAAVTAVSAEGDGWLVTVGDRAYRSRTLIAADGARGPLAQWLGFPSQKRRYAQACELDVPLPARPDSTAHFEFGLVRNGYIWVFPKSDGYSIGIGTFRGNDATDFRGLLETYLAGFGVSADLDRIVPHPLCVWDGSQPLHRGSALLVGEAASLTDPFTAEGIRPALLSGMRAAEAIDRAIAGDRNALAGYSRTIQQEWGDSMAWAKRISSVFYRVPNLGYQIGIKRPTAPQRMAQILVGELDYSDIATRVIRRLTTGFLPGMR</sequence>
<reference evidence="2 3" key="1">
    <citation type="journal article" date="2007" name="Photosyn. Res.">
        <title>Complete nucleotide sequence of the freshwater unicellular cyanobacterium Synechococcus elongatus PCC 6301 chromosome: gene content and organization.</title>
        <authorList>
            <person name="Sugita C."/>
            <person name="Ogata K."/>
            <person name="Shikata M."/>
            <person name="Jikuya H."/>
            <person name="Takano J."/>
            <person name="Furumichi M."/>
            <person name="Kanehisa M."/>
            <person name="Omata T."/>
            <person name="Sugiura M."/>
            <person name="Sugita M."/>
        </authorList>
    </citation>
    <scope>NUCLEOTIDE SEQUENCE [LARGE SCALE GENOMIC DNA]</scope>
    <source>
        <strain evidence="3">ATCC 27144 / PCC 6301 / SAUG 1402/1</strain>
    </source>
</reference>
<dbReference type="KEGG" id="syc:syc1012_c"/>
<evidence type="ECO:0000313" key="2">
    <source>
        <dbReference type="EMBL" id="BAD79202.1"/>
    </source>
</evidence>
<gene>
    <name evidence="2" type="ordered locus">syc1012_c</name>
</gene>